<dbReference type="InterPro" id="IPR014729">
    <property type="entry name" value="Rossmann-like_a/b/a_fold"/>
</dbReference>
<dbReference type="HAMAP" id="MF_00158">
    <property type="entry name" value="PanC"/>
    <property type="match status" value="1"/>
</dbReference>
<dbReference type="NCBIfam" id="TIGR00125">
    <property type="entry name" value="cyt_tran_rel"/>
    <property type="match status" value="1"/>
</dbReference>
<organism evidence="12 13">
    <name type="scientific">Tuber magnatum</name>
    <name type="common">white Piedmont truffle</name>
    <dbReference type="NCBI Taxonomy" id="42249"/>
    <lineage>
        <taxon>Eukaryota</taxon>
        <taxon>Fungi</taxon>
        <taxon>Dikarya</taxon>
        <taxon>Ascomycota</taxon>
        <taxon>Pezizomycotina</taxon>
        <taxon>Pezizomycetes</taxon>
        <taxon>Pezizales</taxon>
        <taxon>Tuberaceae</taxon>
        <taxon>Tuber</taxon>
    </lineage>
</organism>
<keyword evidence="13" id="KW-1185">Reference proteome</keyword>
<dbReference type="InterPro" id="IPR042176">
    <property type="entry name" value="Pantoate_ligase_C"/>
</dbReference>
<evidence type="ECO:0000256" key="6">
    <source>
        <dbReference type="ARBA" id="ARBA00022655"/>
    </source>
</evidence>
<evidence type="ECO:0000313" key="13">
    <source>
        <dbReference type="Proteomes" id="UP000246991"/>
    </source>
</evidence>
<comment type="similarity">
    <text evidence="2">Belongs to the pantothenate synthetase family.</text>
</comment>
<dbReference type="GO" id="GO:0016740">
    <property type="term" value="F:transferase activity"/>
    <property type="evidence" value="ECO:0007669"/>
    <property type="project" value="UniProtKB-KW"/>
</dbReference>
<dbReference type="SUPFAM" id="SSF52374">
    <property type="entry name" value="Nucleotidylyl transferase"/>
    <property type="match status" value="1"/>
</dbReference>
<comment type="pathway">
    <text evidence="1">Cofactor biosynthesis; (R)-pantothenate biosynthesis; (R)-pantothenate from (R)-pantoate and beta-alanine: step 1/1.</text>
</comment>
<dbReference type="FunFam" id="3.40.50.620:FF:000013">
    <property type="entry name" value="Pantothenate synthetase"/>
    <property type="match status" value="1"/>
</dbReference>
<dbReference type="EC" id="6.3.2.1" evidence="3"/>
<dbReference type="GO" id="GO:0005524">
    <property type="term" value="F:ATP binding"/>
    <property type="evidence" value="ECO:0007669"/>
    <property type="project" value="UniProtKB-KW"/>
</dbReference>
<comment type="catalytic activity">
    <reaction evidence="11">
        <text>(R)-pantoate + beta-alanine + ATP = (R)-pantothenate + AMP + diphosphate + H(+)</text>
        <dbReference type="Rhea" id="RHEA:10912"/>
        <dbReference type="ChEBI" id="CHEBI:15378"/>
        <dbReference type="ChEBI" id="CHEBI:15980"/>
        <dbReference type="ChEBI" id="CHEBI:29032"/>
        <dbReference type="ChEBI" id="CHEBI:30616"/>
        <dbReference type="ChEBI" id="CHEBI:33019"/>
        <dbReference type="ChEBI" id="CHEBI:57966"/>
        <dbReference type="ChEBI" id="CHEBI:456215"/>
        <dbReference type="EC" id="6.3.2.1"/>
    </reaction>
</comment>
<evidence type="ECO:0000256" key="3">
    <source>
        <dbReference type="ARBA" id="ARBA00012219"/>
    </source>
</evidence>
<sequence>MNWSIDNDTTTSTLRFPKCSYKITTAMTTPLPPTKPPLTLYTSIASIRQWRRGQANQRKSVAMVPTMGALHAGHISLLRSAARTHDSLVISIFVNPAQFAPHEDLSRYPRTLTTDIKQLEVLNTELSSPESSSKGRIEALFVPPVPEMYPSGIPLQQELQKGAFVTVTPLSSRLEGITRPHFFRGVATVCMKLFNIVQPDEVYFGQKDVQQTVVLKWMVGDLHVPTKIRVEDTIREEDGLAMSSRNVYLGEKRRGFATCLYKALKAAEEAYLQEVAKGAKVIPKRILTEPAEKMLREAGSDEVKTETEYFSVACPRGLEELEQVDVSVGAVISGAVKMLPTQEGEGPVRIIDNIILKSKAETSTQEARTSQDLRTVVSV</sequence>
<comment type="caution">
    <text evidence="12">The sequence shown here is derived from an EMBL/GenBank/DDBJ whole genome shotgun (WGS) entry which is preliminary data.</text>
</comment>
<dbReference type="InterPro" id="IPR003721">
    <property type="entry name" value="Pantoate_ligase"/>
</dbReference>
<evidence type="ECO:0000256" key="11">
    <source>
        <dbReference type="ARBA" id="ARBA00048258"/>
    </source>
</evidence>
<dbReference type="Gene3D" id="3.40.50.620">
    <property type="entry name" value="HUPs"/>
    <property type="match status" value="1"/>
</dbReference>
<dbReference type="NCBIfam" id="TIGR00018">
    <property type="entry name" value="panC"/>
    <property type="match status" value="1"/>
</dbReference>
<evidence type="ECO:0000256" key="5">
    <source>
        <dbReference type="ARBA" id="ARBA00022598"/>
    </source>
</evidence>
<proteinExistence type="inferred from homology"/>
<evidence type="ECO:0000256" key="1">
    <source>
        <dbReference type="ARBA" id="ARBA00004990"/>
    </source>
</evidence>
<keyword evidence="12" id="KW-0808">Transferase</keyword>
<evidence type="ECO:0000256" key="10">
    <source>
        <dbReference type="ARBA" id="ARBA00032806"/>
    </source>
</evidence>
<dbReference type="STRING" id="42249.A0A317SP89"/>
<dbReference type="AlphaFoldDB" id="A0A317SP89"/>
<dbReference type="UniPathway" id="UPA00028">
    <property type="reaction ID" value="UER00005"/>
</dbReference>
<evidence type="ECO:0000256" key="7">
    <source>
        <dbReference type="ARBA" id="ARBA00022741"/>
    </source>
</evidence>
<gene>
    <name evidence="12" type="ORF">C7212DRAFT_296389</name>
</gene>
<dbReference type="GO" id="GO:0015940">
    <property type="term" value="P:pantothenate biosynthetic process"/>
    <property type="evidence" value="ECO:0007669"/>
    <property type="project" value="UniProtKB-UniPathway"/>
</dbReference>
<accession>A0A317SP89</accession>
<evidence type="ECO:0000313" key="12">
    <source>
        <dbReference type="EMBL" id="PWW75550.1"/>
    </source>
</evidence>
<keyword evidence="5" id="KW-0436">Ligase</keyword>
<dbReference type="Pfam" id="PF02569">
    <property type="entry name" value="Pantoate_ligase"/>
    <property type="match status" value="1"/>
</dbReference>
<dbReference type="Gene3D" id="3.30.1300.10">
    <property type="entry name" value="Pantoate-beta-alanine ligase, C-terminal domain"/>
    <property type="match status" value="1"/>
</dbReference>
<evidence type="ECO:0000256" key="8">
    <source>
        <dbReference type="ARBA" id="ARBA00022840"/>
    </source>
</evidence>
<dbReference type="PANTHER" id="PTHR21299">
    <property type="entry name" value="CYTIDYLATE KINASE/PANTOATE-BETA-ALANINE LIGASE"/>
    <property type="match status" value="1"/>
</dbReference>
<evidence type="ECO:0000256" key="9">
    <source>
        <dbReference type="ARBA" id="ARBA00029902"/>
    </source>
</evidence>
<dbReference type="InterPro" id="IPR004821">
    <property type="entry name" value="Cyt_trans-like"/>
</dbReference>
<keyword evidence="8" id="KW-0067">ATP-binding</keyword>
<keyword evidence="7" id="KW-0547">Nucleotide-binding</keyword>
<keyword evidence="6" id="KW-0566">Pantothenate biosynthesis</keyword>
<evidence type="ECO:0000256" key="4">
    <source>
        <dbReference type="ARBA" id="ARBA00015647"/>
    </source>
</evidence>
<dbReference type="Proteomes" id="UP000246991">
    <property type="component" value="Unassembled WGS sequence"/>
</dbReference>
<protein>
    <recommendedName>
        <fullName evidence="4">Pantoate--beta-alanine ligase</fullName>
        <ecNumber evidence="3">6.3.2.1</ecNumber>
    </recommendedName>
    <alternativeName>
        <fullName evidence="10">Pantoate-activating enzyme</fullName>
    </alternativeName>
    <alternativeName>
        <fullName evidence="9">Pantothenate synthetase</fullName>
    </alternativeName>
</protein>
<evidence type="ECO:0000256" key="2">
    <source>
        <dbReference type="ARBA" id="ARBA00009256"/>
    </source>
</evidence>
<dbReference type="OrthoDB" id="2020436at2759"/>
<dbReference type="EMBL" id="PYWC01000045">
    <property type="protein sequence ID" value="PWW75550.1"/>
    <property type="molecule type" value="Genomic_DNA"/>
</dbReference>
<name>A0A317SP89_9PEZI</name>
<reference evidence="12 13" key="1">
    <citation type="submission" date="2018-03" db="EMBL/GenBank/DDBJ databases">
        <title>Genomes of Pezizomycetes fungi and the evolution of truffles.</title>
        <authorList>
            <person name="Murat C."/>
            <person name="Payen T."/>
            <person name="Noel B."/>
            <person name="Kuo A."/>
            <person name="Martin F.M."/>
        </authorList>
    </citation>
    <scope>NUCLEOTIDE SEQUENCE [LARGE SCALE GENOMIC DNA]</scope>
    <source>
        <strain evidence="12">091103-1</strain>
    </source>
</reference>
<dbReference type="GO" id="GO:0004592">
    <property type="term" value="F:pantoate-beta-alanine ligase activity"/>
    <property type="evidence" value="ECO:0007669"/>
    <property type="project" value="UniProtKB-EC"/>
</dbReference>
<dbReference type="PANTHER" id="PTHR21299:SF1">
    <property type="entry name" value="PANTOATE--BETA-ALANINE LIGASE"/>
    <property type="match status" value="1"/>
</dbReference>